<evidence type="ECO:0000259" key="7">
    <source>
        <dbReference type="Pfam" id="PF02770"/>
    </source>
</evidence>
<evidence type="ECO:0000256" key="2">
    <source>
        <dbReference type="ARBA" id="ARBA00009347"/>
    </source>
</evidence>
<feature type="domain" description="Acyl-CoA dehydrogenase/oxidase C-terminal" evidence="6">
    <location>
        <begin position="229"/>
        <end position="379"/>
    </location>
</feature>
<dbReference type="InterPro" id="IPR009075">
    <property type="entry name" value="AcylCo_DH/oxidase_C"/>
</dbReference>
<dbReference type="Gene3D" id="1.10.540.10">
    <property type="entry name" value="Acyl-CoA dehydrogenase/oxidase, N-terminal domain"/>
    <property type="match status" value="1"/>
</dbReference>
<keyword evidence="5 9" id="KW-0560">Oxidoreductase</keyword>
<sequence length="381" mass="41303">MSDVDSEEMQLFRESVRRMVAREVAPIAARIDEEDEFPREILDIFGDMGLLQILVPESYGGPGGTITMSCVAKEEVAKHSLALSGLVGGTSIGCVLPLLHYGTEAQRQRYLPEIAKGRTMTAVAITEPHTGSDVSGIRTTARRDGDDYVINGQKVFITGGDLATYVMVFARTSEGKGHDGISSILVPTASKGFSVGRAPKKMGYNGVHSVELFFDDLRVPAENLVGEEGRGFRHAMGILNLNRPTVAAASVGLAQGALDAALAYAKERVQFGQPIASFQAVQLMLAEMEIQIQAGRALTYKVTQIADSGDMERLPMMASIAKTFCSDMAMKVTTDAVQVLGGHGYLRDHPVERHMRDAKLLQIYEGTNQIQRLTIARALTR</sequence>
<evidence type="ECO:0000313" key="9">
    <source>
        <dbReference type="EMBL" id="MFC3226599.1"/>
    </source>
</evidence>
<evidence type="ECO:0000313" key="10">
    <source>
        <dbReference type="Proteomes" id="UP001595528"/>
    </source>
</evidence>
<evidence type="ECO:0000259" key="6">
    <source>
        <dbReference type="Pfam" id="PF00441"/>
    </source>
</evidence>
<gene>
    <name evidence="9" type="ORF">ACFOGJ_05115</name>
</gene>
<dbReference type="InterPro" id="IPR006089">
    <property type="entry name" value="Acyl-CoA_DH_CS"/>
</dbReference>
<proteinExistence type="inferred from homology"/>
<dbReference type="PANTHER" id="PTHR43884">
    <property type="entry name" value="ACYL-COA DEHYDROGENASE"/>
    <property type="match status" value="1"/>
</dbReference>
<dbReference type="Pfam" id="PF02771">
    <property type="entry name" value="Acyl-CoA_dh_N"/>
    <property type="match status" value="1"/>
</dbReference>
<evidence type="ECO:0000256" key="1">
    <source>
        <dbReference type="ARBA" id="ARBA00001974"/>
    </source>
</evidence>
<organism evidence="9 10">
    <name type="scientific">Marinibaculum pumilum</name>
    <dbReference type="NCBI Taxonomy" id="1766165"/>
    <lineage>
        <taxon>Bacteria</taxon>
        <taxon>Pseudomonadati</taxon>
        <taxon>Pseudomonadota</taxon>
        <taxon>Alphaproteobacteria</taxon>
        <taxon>Rhodospirillales</taxon>
        <taxon>Rhodospirillaceae</taxon>
        <taxon>Marinibaculum</taxon>
    </lineage>
</organism>
<dbReference type="GO" id="GO:0016491">
    <property type="term" value="F:oxidoreductase activity"/>
    <property type="evidence" value="ECO:0007669"/>
    <property type="project" value="UniProtKB-KW"/>
</dbReference>
<dbReference type="Gene3D" id="2.40.110.10">
    <property type="entry name" value="Butyryl-CoA Dehydrogenase, subunit A, domain 2"/>
    <property type="match status" value="1"/>
</dbReference>
<keyword evidence="10" id="KW-1185">Reference proteome</keyword>
<reference evidence="10" key="1">
    <citation type="journal article" date="2019" name="Int. J. Syst. Evol. Microbiol.">
        <title>The Global Catalogue of Microorganisms (GCM) 10K type strain sequencing project: providing services to taxonomists for standard genome sequencing and annotation.</title>
        <authorList>
            <consortium name="The Broad Institute Genomics Platform"/>
            <consortium name="The Broad Institute Genome Sequencing Center for Infectious Disease"/>
            <person name="Wu L."/>
            <person name="Ma J."/>
        </authorList>
    </citation>
    <scope>NUCLEOTIDE SEQUENCE [LARGE SCALE GENOMIC DNA]</scope>
    <source>
        <strain evidence="10">KCTC 42964</strain>
    </source>
</reference>
<dbReference type="PIRSF" id="PIRSF016578">
    <property type="entry name" value="HsaA"/>
    <property type="match status" value="1"/>
</dbReference>
<dbReference type="InterPro" id="IPR013786">
    <property type="entry name" value="AcylCoA_DH/ox_N"/>
</dbReference>
<evidence type="ECO:0000256" key="3">
    <source>
        <dbReference type="ARBA" id="ARBA00022630"/>
    </source>
</evidence>
<evidence type="ECO:0000259" key="8">
    <source>
        <dbReference type="Pfam" id="PF02771"/>
    </source>
</evidence>
<dbReference type="InterPro" id="IPR006091">
    <property type="entry name" value="Acyl-CoA_Oxase/DH_mid-dom"/>
</dbReference>
<keyword evidence="3 5" id="KW-0285">Flavoprotein</keyword>
<dbReference type="PROSITE" id="PS00073">
    <property type="entry name" value="ACYL_COA_DH_2"/>
    <property type="match status" value="1"/>
</dbReference>
<dbReference type="InterPro" id="IPR009100">
    <property type="entry name" value="AcylCoA_DH/oxidase_NM_dom_sf"/>
</dbReference>
<keyword evidence="4 5" id="KW-0274">FAD</keyword>
<dbReference type="SUPFAM" id="SSF56645">
    <property type="entry name" value="Acyl-CoA dehydrogenase NM domain-like"/>
    <property type="match status" value="1"/>
</dbReference>
<protein>
    <submittedName>
        <fullName evidence="9">Acyl-CoA dehydrogenase family protein</fullName>
        <ecNumber evidence="9">1.-.-.-</ecNumber>
    </submittedName>
</protein>
<dbReference type="Pfam" id="PF00441">
    <property type="entry name" value="Acyl-CoA_dh_1"/>
    <property type="match status" value="1"/>
</dbReference>
<comment type="cofactor">
    <cofactor evidence="1 5">
        <name>FAD</name>
        <dbReference type="ChEBI" id="CHEBI:57692"/>
    </cofactor>
</comment>
<comment type="caution">
    <text evidence="9">The sequence shown here is derived from an EMBL/GenBank/DDBJ whole genome shotgun (WGS) entry which is preliminary data.</text>
</comment>
<dbReference type="InterPro" id="IPR036250">
    <property type="entry name" value="AcylCo_DH-like_C"/>
</dbReference>
<accession>A0ABV7KWD7</accession>
<dbReference type="RefSeq" id="WP_379898642.1">
    <property type="nucleotide sequence ID" value="NZ_JBHRTR010000015.1"/>
</dbReference>
<comment type="similarity">
    <text evidence="2 5">Belongs to the acyl-CoA dehydrogenase family.</text>
</comment>
<dbReference type="Pfam" id="PF02770">
    <property type="entry name" value="Acyl-CoA_dh_M"/>
    <property type="match status" value="1"/>
</dbReference>
<feature type="domain" description="Acyl-CoA oxidase/dehydrogenase middle" evidence="7">
    <location>
        <begin position="122"/>
        <end position="216"/>
    </location>
</feature>
<dbReference type="InterPro" id="IPR046373">
    <property type="entry name" value="Acyl-CoA_Oxase/DH_mid-dom_sf"/>
</dbReference>
<dbReference type="SUPFAM" id="SSF47203">
    <property type="entry name" value="Acyl-CoA dehydrogenase C-terminal domain-like"/>
    <property type="match status" value="1"/>
</dbReference>
<dbReference type="Gene3D" id="1.20.140.10">
    <property type="entry name" value="Butyryl-CoA Dehydrogenase, subunit A, domain 3"/>
    <property type="match status" value="1"/>
</dbReference>
<evidence type="ECO:0000256" key="5">
    <source>
        <dbReference type="RuleBase" id="RU362125"/>
    </source>
</evidence>
<dbReference type="Proteomes" id="UP001595528">
    <property type="component" value="Unassembled WGS sequence"/>
</dbReference>
<dbReference type="EC" id="1.-.-.-" evidence="9"/>
<feature type="domain" description="Acyl-CoA dehydrogenase/oxidase N-terminal" evidence="8">
    <location>
        <begin position="6"/>
        <end position="117"/>
    </location>
</feature>
<dbReference type="EMBL" id="JBHRTR010000015">
    <property type="protein sequence ID" value="MFC3226599.1"/>
    <property type="molecule type" value="Genomic_DNA"/>
</dbReference>
<dbReference type="InterPro" id="IPR037069">
    <property type="entry name" value="AcylCoA_DH/ox_N_sf"/>
</dbReference>
<dbReference type="PANTHER" id="PTHR43884:SF12">
    <property type="entry name" value="ISOVALERYL-COA DEHYDROGENASE, MITOCHONDRIAL-RELATED"/>
    <property type="match status" value="1"/>
</dbReference>
<evidence type="ECO:0000256" key="4">
    <source>
        <dbReference type="ARBA" id="ARBA00022827"/>
    </source>
</evidence>
<name>A0ABV7KWD7_9PROT</name>